<dbReference type="EMBL" id="SRLO01000258">
    <property type="protein sequence ID" value="TNN64148.1"/>
    <property type="molecule type" value="Genomic_DNA"/>
</dbReference>
<comment type="caution">
    <text evidence="1">The sequence shown here is derived from an EMBL/GenBank/DDBJ whole genome shotgun (WGS) entry which is preliminary data.</text>
</comment>
<accession>A0A4Z2HE40</accession>
<sequence>MEQCLNGTTTDLLCFGFIYQQPPHFYYEDFCFFVKNLNTKRVKSSGRAVGIFSIRLFMCFRFSSVLTLPLAPGISAPSSPRLLSSSP</sequence>
<proteinExistence type="predicted"/>
<gene>
    <name evidence="1" type="ORF">EYF80_025646</name>
</gene>
<dbReference type="Proteomes" id="UP000314294">
    <property type="component" value="Unassembled WGS sequence"/>
</dbReference>
<organism evidence="1 2">
    <name type="scientific">Liparis tanakae</name>
    <name type="common">Tanaka's snailfish</name>
    <dbReference type="NCBI Taxonomy" id="230148"/>
    <lineage>
        <taxon>Eukaryota</taxon>
        <taxon>Metazoa</taxon>
        <taxon>Chordata</taxon>
        <taxon>Craniata</taxon>
        <taxon>Vertebrata</taxon>
        <taxon>Euteleostomi</taxon>
        <taxon>Actinopterygii</taxon>
        <taxon>Neopterygii</taxon>
        <taxon>Teleostei</taxon>
        <taxon>Neoteleostei</taxon>
        <taxon>Acanthomorphata</taxon>
        <taxon>Eupercaria</taxon>
        <taxon>Perciformes</taxon>
        <taxon>Cottioidei</taxon>
        <taxon>Cottales</taxon>
        <taxon>Liparidae</taxon>
        <taxon>Liparis</taxon>
    </lineage>
</organism>
<name>A0A4Z2HE40_9TELE</name>
<reference evidence="1 2" key="1">
    <citation type="submission" date="2019-03" db="EMBL/GenBank/DDBJ databases">
        <title>First draft genome of Liparis tanakae, snailfish: a comprehensive survey of snailfish specific genes.</title>
        <authorList>
            <person name="Kim W."/>
            <person name="Song I."/>
            <person name="Jeong J.-H."/>
            <person name="Kim D."/>
            <person name="Kim S."/>
            <person name="Ryu S."/>
            <person name="Song J.Y."/>
            <person name="Lee S.K."/>
        </authorList>
    </citation>
    <scope>NUCLEOTIDE SEQUENCE [LARGE SCALE GENOMIC DNA]</scope>
    <source>
        <tissue evidence="1">Muscle</tissue>
    </source>
</reference>
<keyword evidence="2" id="KW-1185">Reference proteome</keyword>
<evidence type="ECO:0000313" key="1">
    <source>
        <dbReference type="EMBL" id="TNN64148.1"/>
    </source>
</evidence>
<dbReference type="AlphaFoldDB" id="A0A4Z2HE40"/>
<protein>
    <submittedName>
        <fullName evidence="1">Uncharacterized protein</fullName>
    </submittedName>
</protein>
<evidence type="ECO:0000313" key="2">
    <source>
        <dbReference type="Proteomes" id="UP000314294"/>
    </source>
</evidence>